<dbReference type="EMBL" id="WHWC01000016">
    <property type="protein sequence ID" value="KAG8367997.1"/>
    <property type="molecule type" value="Genomic_DNA"/>
</dbReference>
<evidence type="ECO:0000313" key="3">
    <source>
        <dbReference type="EMBL" id="KAG8367997.1"/>
    </source>
</evidence>
<dbReference type="GO" id="GO:0008017">
    <property type="term" value="F:microtubule binding"/>
    <property type="evidence" value="ECO:0007669"/>
    <property type="project" value="InterPro"/>
</dbReference>
<dbReference type="InterPro" id="IPR011989">
    <property type="entry name" value="ARM-like"/>
</dbReference>
<keyword evidence="1" id="KW-0812">Transmembrane</keyword>
<gene>
    <name evidence="3" type="ORF">BUALT_Bualt16G0130800</name>
</gene>
<feature type="domain" description="TORTIFOLIA1/SINE1-2 N-terminal" evidence="2">
    <location>
        <begin position="19"/>
        <end position="201"/>
    </location>
</feature>
<keyword evidence="4" id="KW-1185">Reference proteome</keyword>
<evidence type="ECO:0000313" key="4">
    <source>
        <dbReference type="Proteomes" id="UP000826271"/>
    </source>
</evidence>
<evidence type="ECO:0000256" key="1">
    <source>
        <dbReference type="SAM" id="Phobius"/>
    </source>
</evidence>
<dbReference type="AlphaFoldDB" id="A0AAV6WKI9"/>
<dbReference type="Proteomes" id="UP000826271">
    <property type="component" value="Unassembled WGS sequence"/>
</dbReference>
<comment type="caution">
    <text evidence="3">The sequence shown here is derived from an EMBL/GenBank/DDBJ whole genome shotgun (WGS) entry which is preliminary data.</text>
</comment>
<sequence>MGKTISPLLRRELENLDDDADNKETAMRALKSYVKDLDSTAIPVFLAQVSEIKQTDKSFGEHTISLYEVLARVHGPNIVPQIDNIMNTIIKTLSSSAGAFALHQACSKVVPAIARYAMDPMTADHKKKHVIHSLCKPLSDCLLGSQENLSSGAALCLQALVESDNWRFASNEMVNEVCQRVAGALEKHSQTNSHVALVTALAKHNAPIVEAYVRLLIRTGLQILDAGFTESNSQKQLSSLHMVSSLMRCLDPKSMLSELELVIKKMENFPSDQMPLVTAAAFKVLQIAKKVFAAKSSMFERDMGSPFGRDFDRRENTRRNVCGFGDQSPLVASPESQIVDSPESQIVDSFLGYDYFTDSPISRNQGHRGIDCEHRRVNRKLWRRCENGGLDVSLEDGIFSEIIGGNGILTSEHDEFSQKCGDYCENSEGFVSARNRIITSNTPSPQRSNSHINGNELKIFTTPRRLIHSLQDPDDFISSSSKKQIRRFISPTLSIFPTSMHEQNGLSQKMNRGKSASDRRQLAYCSESVSSTEDLFTDTDLQLPRDVIPGNKTLLQSVDIQKDHLNSGLIIFCGIFFVVFAVFLCLLGIGDQIDHYIVVPT</sequence>
<dbReference type="PANTHER" id="PTHR31355:SF4">
    <property type="entry name" value="TOG DOMAIN-CONTAINING PROTEIN"/>
    <property type="match status" value="1"/>
</dbReference>
<feature type="transmembrane region" description="Helical" evidence="1">
    <location>
        <begin position="569"/>
        <end position="589"/>
    </location>
</feature>
<organism evidence="3 4">
    <name type="scientific">Buddleja alternifolia</name>
    <dbReference type="NCBI Taxonomy" id="168488"/>
    <lineage>
        <taxon>Eukaryota</taxon>
        <taxon>Viridiplantae</taxon>
        <taxon>Streptophyta</taxon>
        <taxon>Embryophyta</taxon>
        <taxon>Tracheophyta</taxon>
        <taxon>Spermatophyta</taxon>
        <taxon>Magnoliopsida</taxon>
        <taxon>eudicotyledons</taxon>
        <taxon>Gunneridae</taxon>
        <taxon>Pentapetalae</taxon>
        <taxon>asterids</taxon>
        <taxon>lamiids</taxon>
        <taxon>Lamiales</taxon>
        <taxon>Scrophulariaceae</taxon>
        <taxon>Buddlejeae</taxon>
        <taxon>Buddleja</taxon>
    </lineage>
</organism>
<reference evidence="3" key="1">
    <citation type="submission" date="2019-10" db="EMBL/GenBank/DDBJ databases">
        <authorList>
            <person name="Zhang R."/>
            <person name="Pan Y."/>
            <person name="Wang J."/>
            <person name="Ma R."/>
            <person name="Yu S."/>
        </authorList>
    </citation>
    <scope>NUCLEOTIDE SEQUENCE</scope>
    <source>
        <strain evidence="3">LA-IB0</strain>
        <tissue evidence="3">Leaf</tissue>
    </source>
</reference>
<keyword evidence="1" id="KW-0472">Membrane</keyword>
<dbReference type="Pfam" id="PF24714">
    <property type="entry name" value="TOR1L1_N"/>
    <property type="match status" value="1"/>
</dbReference>
<dbReference type="GO" id="GO:0005874">
    <property type="term" value="C:microtubule"/>
    <property type="evidence" value="ECO:0007669"/>
    <property type="project" value="InterPro"/>
</dbReference>
<dbReference type="InterPro" id="IPR016024">
    <property type="entry name" value="ARM-type_fold"/>
</dbReference>
<dbReference type="PANTHER" id="PTHR31355">
    <property type="entry name" value="MICROTUBULE-ASSOCIATED PROTEIN TORTIFOLIA1"/>
    <property type="match status" value="1"/>
</dbReference>
<dbReference type="Gene3D" id="1.25.10.10">
    <property type="entry name" value="Leucine-rich Repeat Variant"/>
    <property type="match status" value="1"/>
</dbReference>
<keyword evidence="1" id="KW-1133">Transmembrane helix</keyword>
<proteinExistence type="predicted"/>
<protein>
    <recommendedName>
        <fullName evidence="2">TORTIFOLIA1/SINE1-2 N-terminal domain-containing protein</fullName>
    </recommendedName>
</protein>
<accession>A0AAV6WKI9</accession>
<dbReference type="SUPFAM" id="SSF48371">
    <property type="entry name" value="ARM repeat"/>
    <property type="match status" value="1"/>
</dbReference>
<dbReference type="InterPro" id="IPR033337">
    <property type="entry name" value="TORTIFOLIA1/SINE1-2"/>
</dbReference>
<evidence type="ECO:0000259" key="2">
    <source>
        <dbReference type="Pfam" id="PF24714"/>
    </source>
</evidence>
<dbReference type="InterPro" id="IPR057600">
    <property type="entry name" value="TORTIFOLIA1/SINE1-2_N"/>
</dbReference>
<name>A0AAV6WKI9_9LAMI</name>